<dbReference type="Proteomes" id="UP000078540">
    <property type="component" value="Unassembled WGS sequence"/>
</dbReference>
<evidence type="ECO:0000313" key="1">
    <source>
        <dbReference type="EMBL" id="KYM79685.1"/>
    </source>
</evidence>
<name>A0A151I1X8_9HYME</name>
<protein>
    <submittedName>
        <fullName evidence="1">Uncharacterized protein</fullName>
    </submittedName>
</protein>
<dbReference type="EMBL" id="KQ976589">
    <property type="protein sequence ID" value="KYM79685.1"/>
    <property type="molecule type" value="Genomic_DNA"/>
</dbReference>
<proteinExistence type="predicted"/>
<gene>
    <name evidence="1" type="ORF">ALC53_09870</name>
</gene>
<sequence>MAHNLAPSVNCSLDDIDLNALKRKSFLHRIIIGDEKWMDEPLRSPKEEEIIGVVYYELLKPNETTGRHTKTGQLAAIKVMDVTEASIRLDSDDVWFNYPFGKFNDTGTVGFTSLLWHKL</sequence>
<accession>A0A151I1X8</accession>
<dbReference type="STRING" id="520822.A0A151I1X8"/>
<evidence type="ECO:0000313" key="2">
    <source>
        <dbReference type="Proteomes" id="UP000078540"/>
    </source>
</evidence>
<reference evidence="1 2" key="1">
    <citation type="submission" date="2015-09" db="EMBL/GenBank/DDBJ databases">
        <title>Atta colombica WGS genome.</title>
        <authorList>
            <person name="Nygaard S."/>
            <person name="Hu H."/>
            <person name="Boomsma J."/>
            <person name="Zhang G."/>
        </authorList>
    </citation>
    <scope>NUCLEOTIDE SEQUENCE [LARGE SCALE GENOMIC DNA]</scope>
    <source>
        <strain evidence="1">Treedump-2</strain>
        <tissue evidence="1">Whole body</tissue>
    </source>
</reference>
<dbReference type="AlphaFoldDB" id="A0A151I1X8"/>
<organism evidence="1 2">
    <name type="scientific">Atta colombica</name>
    <dbReference type="NCBI Taxonomy" id="520822"/>
    <lineage>
        <taxon>Eukaryota</taxon>
        <taxon>Metazoa</taxon>
        <taxon>Ecdysozoa</taxon>
        <taxon>Arthropoda</taxon>
        <taxon>Hexapoda</taxon>
        <taxon>Insecta</taxon>
        <taxon>Pterygota</taxon>
        <taxon>Neoptera</taxon>
        <taxon>Endopterygota</taxon>
        <taxon>Hymenoptera</taxon>
        <taxon>Apocrita</taxon>
        <taxon>Aculeata</taxon>
        <taxon>Formicoidea</taxon>
        <taxon>Formicidae</taxon>
        <taxon>Myrmicinae</taxon>
        <taxon>Atta</taxon>
    </lineage>
</organism>
<keyword evidence="2" id="KW-1185">Reference proteome</keyword>